<dbReference type="EMBL" id="VBOS01000025">
    <property type="protein sequence ID" value="TMQ60303.1"/>
    <property type="molecule type" value="Genomic_DNA"/>
</dbReference>
<protein>
    <submittedName>
        <fullName evidence="2">Amidohydrolase</fullName>
    </submittedName>
</protein>
<dbReference type="SUPFAM" id="SSF51338">
    <property type="entry name" value="Composite domain of metallo-dependent hydrolases"/>
    <property type="match status" value="1"/>
</dbReference>
<sequence length="197" mass="20227">MTGTHADLVVRNARPWSAGGVEPGADSIAVGGERILALGPHAAVSDLIGPGTEVIDACGATVTPGITDAHIHLVQWARAEAEVALRGAASAADAAARVARFAARHPGNGPLVGRGWDANGWSDAPHRAALDAACPDRPVLLHSHDFHALWVNGAALDAAGVRRATPDPEGGRIEREASGEPSGIVREHAVRLFSGLE</sequence>
<gene>
    <name evidence="2" type="ORF">E6K72_00730</name>
</gene>
<comment type="caution">
    <text evidence="2">The sequence shown here is derived from an EMBL/GenBank/DDBJ whole genome shotgun (WGS) entry which is preliminary data.</text>
</comment>
<dbReference type="Pfam" id="PF07969">
    <property type="entry name" value="Amidohydro_3"/>
    <property type="match status" value="1"/>
</dbReference>
<reference evidence="2 3" key="1">
    <citation type="journal article" date="2019" name="Nat. Microbiol.">
        <title>Mediterranean grassland soil C-N compound turnover is dependent on rainfall and depth, and is mediated by genomically divergent microorganisms.</title>
        <authorList>
            <person name="Diamond S."/>
            <person name="Andeer P.F."/>
            <person name="Li Z."/>
            <person name="Crits-Christoph A."/>
            <person name="Burstein D."/>
            <person name="Anantharaman K."/>
            <person name="Lane K.R."/>
            <person name="Thomas B.C."/>
            <person name="Pan C."/>
            <person name="Northen T.R."/>
            <person name="Banfield J.F."/>
        </authorList>
    </citation>
    <scope>NUCLEOTIDE SEQUENCE [LARGE SCALE GENOMIC DNA]</scope>
    <source>
        <strain evidence="2">WS_2</strain>
    </source>
</reference>
<keyword evidence="2" id="KW-0378">Hydrolase</keyword>
<feature type="non-terminal residue" evidence="2">
    <location>
        <position position="197"/>
    </location>
</feature>
<dbReference type="Gene3D" id="3.10.310.70">
    <property type="match status" value="1"/>
</dbReference>
<dbReference type="PANTHER" id="PTHR22642:SF2">
    <property type="entry name" value="PROTEIN LONG AFTER FAR-RED 3"/>
    <property type="match status" value="1"/>
</dbReference>
<evidence type="ECO:0000313" key="3">
    <source>
        <dbReference type="Proteomes" id="UP000317716"/>
    </source>
</evidence>
<organism evidence="2 3">
    <name type="scientific">Eiseniibacteriota bacterium</name>
    <dbReference type="NCBI Taxonomy" id="2212470"/>
    <lineage>
        <taxon>Bacteria</taxon>
        <taxon>Candidatus Eiseniibacteriota</taxon>
    </lineage>
</organism>
<feature type="domain" description="Amidohydrolase 3" evidence="1">
    <location>
        <begin position="53"/>
        <end position="189"/>
    </location>
</feature>
<dbReference type="Proteomes" id="UP000317716">
    <property type="component" value="Unassembled WGS sequence"/>
</dbReference>
<dbReference type="PANTHER" id="PTHR22642">
    <property type="entry name" value="IMIDAZOLONEPROPIONASE"/>
    <property type="match status" value="1"/>
</dbReference>
<dbReference type="InterPro" id="IPR013108">
    <property type="entry name" value="Amidohydro_3"/>
</dbReference>
<dbReference type="AlphaFoldDB" id="A0A538T9H9"/>
<dbReference type="GO" id="GO:0016810">
    <property type="term" value="F:hydrolase activity, acting on carbon-nitrogen (but not peptide) bonds"/>
    <property type="evidence" value="ECO:0007669"/>
    <property type="project" value="InterPro"/>
</dbReference>
<evidence type="ECO:0000259" key="1">
    <source>
        <dbReference type="Pfam" id="PF07969"/>
    </source>
</evidence>
<evidence type="ECO:0000313" key="2">
    <source>
        <dbReference type="EMBL" id="TMQ60303.1"/>
    </source>
</evidence>
<dbReference type="Gene3D" id="2.30.40.10">
    <property type="entry name" value="Urease, subunit C, domain 1"/>
    <property type="match status" value="1"/>
</dbReference>
<proteinExistence type="predicted"/>
<name>A0A538T9H9_UNCEI</name>
<accession>A0A538T9H9</accession>
<dbReference type="InterPro" id="IPR011059">
    <property type="entry name" value="Metal-dep_hydrolase_composite"/>
</dbReference>